<keyword evidence="5 8" id="KW-0518">Myosin</keyword>
<dbReference type="InterPro" id="IPR027417">
    <property type="entry name" value="P-loop_NTPase"/>
</dbReference>
<gene>
    <name evidence="11" type="ORF">EVEC_LOCUS2053</name>
</gene>
<name>A0A0N4UXS1_ENTVE</name>
<dbReference type="PANTHER" id="PTHR13140:SF857">
    <property type="entry name" value="MYOSIN-11"/>
    <property type="match status" value="1"/>
</dbReference>
<dbReference type="GO" id="GO:0016459">
    <property type="term" value="C:myosin complex"/>
    <property type="evidence" value="ECO:0007669"/>
    <property type="project" value="UniProtKB-KW"/>
</dbReference>
<evidence type="ECO:0000256" key="6">
    <source>
        <dbReference type="ARBA" id="ARBA00023175"/>
    </source>
</evidence>
<dbReference type="GO" id="GO:0030017">
    <property type="term" value="C:sarcomere"/>
    <property type="evidence" value="ECO:0007669"/>
    <property type="project" value="UniProtKB-ARBA"/>
</dbReference>
<feature type="domain" description="Myosin motor" evidence="10">
    <location>
        <begin position="1"/>
        <end position="146"/>
    </location>
</feature>
<dbReference type="EMBL" id="UXUI01007310">
    <property type="protein sequence ID" value="VDD86910.1"/>
    <property type="molecule type" value="Genomic_DNA"/>
</dbReference>
<dbReference type="GO" id="GO:0005524">
    <property type="term" value="F:ATP binding"/>
    <property type="evidence" value="ECO:0007669"/>
    <property type="project" value="UniProtKB-KW"/>
</dbReference>
<evidence type="ECO:0000256" key="5">
    <source>
        <dbReference type="ARBA" id="ARBA00023123"/>
    </source>
</evidence>
<dbReference type="AlphaFoldDB" id="A0A0N4UXS1"/>
<dbReference type="OrthoDB" id="5801154at2759"/>
<evidence type="ECO:0000256" key="7">
    <source>
        <dbReference type="ARBA" id="ARBA00023203"/>
    </source>
</evidence>
<dbReference type="GO" id="GO:0000146">
    <property type="term" value="F:microfilament motor activity"/>
    <property type="evidence" value="ECO:0007669"/>
    <property type="project" value="TreeGrafter"/>
</dbReference>
<organism evidence="13">
    <name type="scientific">Enterobius vermicularis</name>
    <name type="common">Human pinworm</name>
    <dbReference type="NCBI Taxonomy" id="51028"/>
    <lineage>
        <taxon>Eukaryota</taxon>
        <taxon>Metazoa</taxon>
        <taxon>Ecdysozoa</taxon>
        <taxon>Nematoda</taxon>
        <taxon>Chromadorea</taxon>
        <taxon>Rhabditida</taxon>
        <taxon>Spirurina</taxon>
        <taxon>Oxyuridomorpha</taxon>
        <taxon>Oxyuroidea</taxon>
        <taxon>Oxyuridae</taxon>
        <taxon>Enterobius</taxon>
    </lineage>
</organism>
<dbReference type="GO" id="GO:0016020">
    <property type="term" value="C:membrane"/>
    <property type="evidence" value="ECO:0007669"/>
    <property type="project" value="TreeGrafter"/>
</dbReference>
<keyword evidence="4 9" id="KW-0175">Coiled coil</keyword>
<evidence type="ECO:0000256" key="8">
    <source>
        <dbReference type="PROSITE-ProRule" id="PRU00782"/>
    </source>
</evidence>
<comment type="similarity">
    <text evidence="1 8">Belongs to the TRAFAC class myosin-kinesin ATPase superfamily. Myosin family.</text>
</comment>
<dbReference type="Gene3D" id="3.40.850.10">
    <property type="entry name" value="Kinesin motor domain"/>
    <property type="match status" value="1"/>
</dbReference>
<dbReference type="WBParaSite" id="EVEC_0000234501-mRNA-1">
    <property type="protein sequence ID" value="EVEC_0000234501-mRNA-1"/>
    <property type="gene ID" value="EVEC_0000234501"/>
</dbReference>
<dbReference type="InterPro" id="IPR036961">
    <property type="entry name" value="Kinesin_motor_dom_sf"/>
</dbReference>
<keyword evidence="3" id="KW-0067">ATP-binding</keyword>
<dbReference type="Gene3D" id="1.20.5.340">
    <property type="match status" value="1"/>
</dbReference>
<evidence type="ECO:0000256" key="2">
    <source>
        <dbReference type="ARBA" id="ARBA00022741"/>
    </source>
</evidence>
<sequence>MFCTVSQMHKEQLTRLMMTLKNTNPYFVKCIIPNHEKKVGKSASLLVLEQLKCNGVLECIRICRQGFSTRVPLQEFRHRYELYKLLTPNGIPEGFIDGKEAVRTVKDNCSEVESEYNAMEKRFQSLNEEKNVLQEQLQQVESEERTEADEAKERLTIRKLELEGMISEMSAKLDEDGEQLEKASEEKKLQETVRDLEEQLEEGDFYPYPVLSRSLELRARLTAYEASDSDVRQQFNKIITCCEFPLSIQIYKVASNIVFIGC</sequence>
<dbReference type="Proteomes" id="UP000274131">
    <property type="component" value="Unassembled WGS sequence"/>
</dbReference>
<evidence type="ECO:0000313" key="13">
    <source>
        <dbReference type="WBParaSite" id="EVEC_0000234501-mRNA-1"/>
    </source>
</evidence>
<accession>A0A0N4UXS1</accession>
<protein>
    <submittedName>
        <fullName evidence="13">Myosin motor domain-containing protein</fullName>
    </submittedName>
</protein>
<keyword evidence="7 8" id="KW-0009">Actin-binding</keyword>
<dbReference type="Gene3D" id="1.20.58.530">
    <property type="match status" value="1"/>
</dbReference>
<evidence type="ECO:0000256" key="4">
    <source>
        <dbReference type="ARBA" id="ARBA00023054"/>
    </source>
</evidence>
<dbReference type="PROSITE" id="PS51456">
    <property type="entry name" value="MYOSIN_MOTOR"/>
    <property type="match status" value="1"/>
</dbReference>
<reference evidence="11 12" key="2">
    <citation type="submission" date="2018-10" db="EMBL/GenBank/DDBJ databases">
        <authorList>
            <consortium name="Pathogen Informatics"/>
        </authorList>
    </citation>
    <scope>NUCLEOTIDE SEQUENCE [LARGE SCALE GENOMIC DNA]</scope>
</reference>
<dbReference type="SUPFAM" id="SSF52540">
    <property type="entry name" value="P-loop containing nucleoside triphosphate hydrolases"/>
    <property type="match status" value="1"/>
</dbReference>
<keyword evidence="2" id="KW-0547">Nucleotide-binding</keyword>
<reference evidence="13" key="1">
    <citation type="submission" date="2017-02" db="UniProtKB">
        <authorList>
            <consortium name="WormBaseParasite"/>
        </authorList>
    </citation>
    <scope>IDENTIFICATION</scope>
</reference>
<dbReference type="GO" id="GO:0007015">
    <property type="term" value="P:actin filament organization"/>
    <property type="evidence" value="ECO:0007669"/>
    <property type="project" value="TreeGrafter"/>
</dbReference>
<keyword evidence="12" id="KW-1185">Reference proteome</keyword>
<feature type="coiled-coil region" evidence="9">
    <location>
        <begin position="102"/>
        <end position="202"/>
    </location>
</feature>
<evidence type="ECO:0000256" key="9">
    <source>
        <dbReference type="SAM" id="Coils"/>
    </source>
</evidence>
<comment type="caution">
    <text evidence="8">Lacks conserved residue(s) required for the propagation of feature annotation.</text>
</comment>
<evidence type="ECO:0000256" key="1">
    <source>
        <dbReference type="ARBA" id="ARBA00008314"/>
    </source>
</evidence>
<feature type="region of interest" description="Actin-binding" evidence="8">
    <location>
        <begin position="13"/>
        <end position="35"/>
    </location>
</feature>
<dbReference type="Pfam" id="PF00063">
    <property type="entry name" value="Myosin_head"/>
    <property type="match status" value="1"/>
</dbReference>
<evidence type="ECO:0000256" key="3">
    <source>
        <dbReference type="ARBA" id="ARBA00022840"/>
    </source>
</evidence>
<keyword evidence="6" id="KW-0505">Motor protein</keyword>
<dbReference type="InterPro" id="IPR001609">
    <property type="entry name" value="Myosin_head_motor_dom-like"/>
</dbReference>
<dbReference type="SUPFAM" id="SSF90257">
    <property type="entry name" value="Myosin rod fragments"/>
    <property type="match status" value="1"/>
</dbReference>
<proteinExistence type="inferred from homology"/>
<dbReference type="PANTHER" id="PTHR13140">
    <property type="entry name" value="MYOSIN"/>
    <property type="match status" value="1"/>
</dbReference>
<evidence type="ECO:0000259" key="10">
    <source>
        <dbReference type="PROSITE" id="PS51456"/>
    </source>
</evidence>
<evidence type="ECO:0000313" key="11">
    <source>
        <dbReference type="EMBL" id="VDD86910.1"/>
    </source>
</evidence>
<dbReference type="GO" id="GO:0051015">
    <property type="term" value="F:actin filament binding"/>
    <property type="evidence" value="ECO:0007669"/>
    <property type="project" value="TreeGrafter"/>
</dbReference>
<dbReference type="STRING" id="51028.A0A0N4UXS1"/>
<evidence type="ECO:0000313" key="12">
    <source>
        <dbReference type="Proteomes" id="UP000274131"/>
    </source>
</evidence>